<name>W4M4J2_9BACT</name>
<sequence>MSEVICDTSPLQYLYQLGLLHIFRALAEHIVVPPAVVHELAAGRDQGVSLPDPAALEWVTVRHPDSAAVLPLITDLGPGETEVLALAPESTDAIAILDDALARQVAAALDIRFRGTLGLLLDAKQAGLVPAVTPLLDQLQALRFRLSSHTREMILNLAGETS</sequence>
<dbReference type="InterPro" id="IPR021799">
    <property type="entry name" value="PIN-like_prokaryotic"/>
</dbReference>
<gene>
    <name evidence="1" type="ORF">ETSY2_24945</name>
</gene>
<organism evidence="1 2">
    <name type="scientific">Candidatus Entotheonella gemina</name>
    <dbReference type="NCBI Taxonomy" id="1429439"/>
    <lineage>
        <taxon>Bacteria</taxon>
        <taxon>Pseudomonadati</taxon>
        <taxon>Nitrospinota/Tectimicrobiota group</taxon>
        <taxon>Candidatus Tectimicrobiota</taxon>
        <taxon>Candidatus Entotheonellia</taxon>
        <taxon>Candidatus Entotheonellales</taxon>
        <taxon>Candidatus Entotheonellaceae</taxon>
        <taxon>Candidatus Entotheonella</taxon>
    </lineage>
</organism>
<proteinExistence type="predicted"/>
<evidence type="ECO:0008006" key="3">
    <source>
        <dbReference type="Google" id="ProtNLM"/>
    </source>
</evidence>
<dbReference type="Pfam" id="PF11848">
    <property type="entry name" value="DUF3368"/>
    <property type="match status" value="1"/>
</dbReference>
<reference evidence="1 2" key="1">
    <citation type="journal article" date="2014" name="Nature">
        <title>An environmental bacterial taxon with a large and distinct metabolic repertoire.</title>
        <authorList>
            <person name="Wilson M.C."/>
            <person name="Mori T."/>
            <person name="Ruckert C."/>
            <person name="Uria A.R."/>
            <person name="Helf M.J."/>
            <person name="Takada K."/>
            <person name="Gernert C."/>
            <person name="Steffens U.A."/>
            <person name="Heycke N."/>
            <person name="Schmitt S."/>
            <person name="Rinke C."/>
            <person name="Helfrich E.J."/>
            <person name="Brachmann A.O."/>
            <person name="Gurgui C."/>
            <person name="Wakimoto T."/>
            <person name="Kracht M."/>
            <person name="Crusemann M."/>
            <person name="Hentschel U."/>
            <person name="Abe I."/>
            <person name="Matsunaga S."/>
            <person name="Kalinowski J."/>
            <person name="Takeyama H."/>
            <person name="Piel J."/>
        </authorList>
    </citation>
    <scope>NUCLEOTIDE SEQUENCE [LARGE SCALE GENOMIC DNA]</scope>
    <source>
        <strain evidence="2">TSY2</strain>
    </source>
</reference>
<dbReference type="PANTHER" id="PTHR39550:SF1">
    <property type="entry name" value="SLL0658 PROTEIN"/>
    <property type="match status" value="1"/>
</dbReference>
<evidence type="ECO:0000313" key="2">
    <source>
        <dbReference type="Proteomes" id="UP000019140"/>
    </source>
</evidence>
<keyword evidence="2" id="KW-1185">Reference proteome</keyword>
<dbReference type="AlphaFoldDB" id="W4M4J2"/>
<protein>
    <recommendedName>
        <fullName evidence="3">DUF3368 domain-containing protein</fullName>
    </recommendedName>
</protein>
<evidence type="ECO:0000313" key="1">
    <source>
        <dbReference type="EMBL" id="ETX05103.1"/>
    </source>
</evidence>
<dbReference type="PANTHER" id="PTHR39550">
    <property type="entry name" value="SLL0658 PROTEIN"/>
    <property type="match status" value="1"/>
</dbReference>
<accession>W4M4J2</accession>
<dbReference type="EMBL" id="AZHX01001044">
    <property type="protein sequence ID" value="ETX05103.1"/>
    <property type="molecule type" value="Genomic_DNA"/>
</dbReference>
<dbReference type="Proteomes" id="UP000019140">
    <property type="component" value="Unassembled WGS sequence"/>
</dbReference>
<dbReference type="HOGENOM" id="CLU_115769_0_0_7"/>
<comment type="caution">
    <text evidence="1">The sequence shown here is derived from an EMBL/GenBank/DDBJ whole genome shotgun (WGS) entry which is preliminary data.</text>
</comment>